<dbReference type="GO" id="GO:0009088">
    <property type="term" value="P:threonine biosynthetic process"/>
    <property type="evidence" value="ECO:0007669"/>
    <property type="project" value="UniProtKB-UniPathway"/>
</dbReference>
<dbReference type="GO" id="GO:0004072">
    <property type="term" value="F:aspartate kinase activity"/>
    <property type="evidence" value="ECO:0007669"/>
    <property type="project" value="UniProtKB-EC"/>
</dbReference>
<dbReference type="RefSeq" id="WP_007172939.1">
    <property type="nucleotide sequence ID" value="NZ_GG704780.1"/>
</dbReference>
<keyword evidence="15" id="KW-0418">Kinase</keyword>
<evidence type="ECO:0000256" key="15">
    <source>
        <dbReference type="ARBA" id="ARBA00022777"/>
    </source>
</evidence>
<comment type="subunit">
    <text evidence="9">Homotetramer.</text>
</comment>
<dbReference type="GO" id="GO:0009089">
    <property type="term" value="P:lysine biosynthetic process via diaminopimelate"/>
    <property type="evidence" value="ECO:0007669"/>
    <property type="project" value="UniProtKB-UniPathway"/>
</dbReference>
<dbReference type="PROSITE" id="PS00324">
    <property type="entry name" value="ASPARTOKINASE"/>
    <property type="match status" value="1"/>
</dbReference>
<comment type="cofactor">
    <cofactor evidence="1">
        <name>a metal cation</name>
        <dbReference type="ChEBI" id="CHEBI:25213"/>
    </cofactor>
</comment>
<evidence type="ECO:0000256" key="6">
    <source>
        <dbReference type="ARBA" id="ARBA00005139"/>
    </source>
</evidence>
<dbReference type="CDD" id="cd04921">
    <property type="entry name" value="ACT_AKi-HSDH-ThrA-like_1"/>
    <property type="match status" value="1"/>
</dbReference>
<proteinExistence type="inferred from homology"/>
<dbReference type="Pfam" id="PF03447">
    <property type="entry name" value="NAD_binding_3"/>
    <property type="match status" value="1"/>
</dbReference>
<dbReference type="PROSITE" id="PS01042">
    <property type="entry name" value="HOMOSER_DHGENASE"/>
    <property type="match status" value="1"/>
</dbReference>
<comment type="pathway">
    <text evidence="5">Amino-acid biosynthesis; L-methionine biosynthesis via de novo pathway; L-homoserine from L-aspartate: step 3/3.</text>
</comment>
<dbReference type="PANTHER" id="PTHR43070:SF3">
    <property type="entry name" value="HOMOSERINE DEHYDROGENASE"/>
    <property type="match status" value="1"/>
</dbReference>
<evidence type="ECO:0000256" key="3">
    <source>
        <dbReference type="ARBA" id="ARBA00004986"/>
    </source>
</evidence>
<comment type="catalytic activity">
    <reaction evidence="26">
        <text>L-homoserine + NADP(+) = L-aspartate 4-semialdehyde + NADPH + H(+)</text>
        <dbReference type="Rhea" id="RHEA:15761"/>
        <dbReference type="ChEBI" id="CHEBI:15378"/>
        <dbReference type="ChEBI" id="CHEBI:57476"/>
        <dbReference type="ChEBI" id="CHEBI:57783"/>
        <dbReference type="ChEBI" id="CHEBI:58349"/>
        <dbReference type="ChEBI" id="CHEBI:537519"/>
        <dbReference type="EC" id="1.1.1.3"/>
    </reaction>
    <physiologicalReaction direction="right-to-left" evidence="26">
        <dbReference type="Rhea" id="RHEA:15763"/>
    </physiologicalReaction>
</comment>
<evidence type="ECO:0000313" key="30">
    <source>
        <dbReference type="Proteomes" id="UP000003160"/>
    </source>
</evidence>
<evidence type="ECO:0000256" key="11">
    <source>
        <dbReference type="ARBA" id="ARBA00022679"/>
    </source>
</evidence>
<comment type="function">
    <text evidence="24">Bifunctional aspartate kinase and homoserine dehydrogenase that catalyzes the first and the third steps toward the synthesis of lysine, methionine and threonine from aspartate.</text>
</comment>
<dbReference type="Pfam" id="PF00696">
    <property type="entry name" value="AA_kinase"/>
    <property type="match status" value="1"/>
</dbReference>
<keyword evidence="18 29" id="KW-0560">Oxidoreductase</keyword>
<keyword evidence="13" id="KW-0479">Metal-binding</keyword>
<organism evidence="29 30">
    <name type="scientific">Hallella bergensis DSM 17361</name>
    <dbReference type="NCBI Taxonomy" id="585502"/>
    <lineage>
        <taxon>Bacteria</taxon>
        <taxon>Pseudomonadati</taxon>
        <taxon>Bacteroidota</taxon>
        <taxon>Bacteroidia</taxon>
        <taxon>Bacteroidales</taxon>
        <taxon>Prevotellaceae</taxon>
        <taxon>Hallella</taxon>
    </lineage>
</organism>
<evidence type="ECO:0000256" key="9">
    <source>
        <dbReference type="ARBA" id="ARBA00011881"/>
    </source>
</evidence>
<keyword evidence="23" id="KW-0511">Multifunctional enzyme</keyword>
<keyword evidence="17" id="KW-0521">NADP</keyword>
<keyword evidence="19" id="KW-0520">NAD</keyword>
<comment type="caution">
    <text evidence="29">The sequence shown here is derived from an EMBL/GenBank/DDBJ whole genome shotgun (WGS) entry which is preliminary data.</text>
</comment>
<dbReference type="GO" id="GO:0046872">
    <property type="term" value="F:metal ion binding"/>
    <property type="evidence" value="ECO:0007669"/>
    <property type="project" value="UniProtKB-KW"/>
</dbReference>
<comment type="pathway">
    <text evidence="2">Amino-acid biosynthesis; L-lysine biosynthesis via DAP pathway; (S)-tetrahydrodipicolinate from L-aspartate: step 1/4.</text>
</comment>
<dbReference type="CDD" id="cd04892">
    <property type="entry name" value="ACT_AK-like_2"/>
    <property type="match status" value="1"/>
</dbReference>
<dbReference type="InterPro" id="IPR049638">
    <property type="entry name" value="AK-HD"/>
</dbReference>
<evidence type="ECO:0000256" key="17">
    <source>
        <dbReference type="ARBA" id="ARBA00022857"/>
    </source>
</evidence>
<dbReference type="HOGENOM" id="CLU_009116_7_1_10"/>
<evidence type="ECO:0000256" key="20">
    <source>
        <dbReference type="ARBA" id="ARBA00023053"/>
    </source>
</evidence>
<dbReference type="GO" id="GO:0009090">
    <property type="term" value="P:homoserine biosynthetic process"/>
    <property type="evidence" value="ECO:0007669"/>
    <property type="project" value="UniProtKB-ARBA"/>
</dbReference>
<keyword evidence="22" id="KW-0486">Methionine biosynthesis</keyword>
<keyword evidence="30" id="KW-1185">Reference proteome</keyword>
<dbReference type="UniPathway" id="UPA00050">
    <property type="reaction ID" value="UER00063"/>
</dbReference>
<dbReference type="GO" id="GO:0005524">
    <property type="term" value="F:ATP binding"/>
    <property type="evidence" value="ECO:0007669"/>
    <property type="project" value="UniProtKB-KW"/>
</dbReference>
<evidence type="ECO:0000256" key="2">
    <source>
        <dbReference type="ARBA" id="ARBA00004766"/>
    </source>
</evidence>
<evidence type="ECO:0000256" key="8">
    <source>
        <dbReference type="ARBA" id="ARBA00010046"/>
    </source>
</evidence>
<dbReference type="Gene3D" id="3.40.1160.10">
    <property type="entry name" value="Acetylglutamate kinase-like"/>
    <property type="match status" value="1"/>
</dbReference>
<dbReference type="PIRSF" id="PIRSF000727">
    <property type="entry name" value="ThrA"/>
    <property type="match status" value="1"/>
</dbReference>
<comment type="similarity">
    <text evidence="8">In the N-terminal section; belongs to the aspartokinase family.</text>
</comment>
<keyword evidence="12" id="KW-0791">Threonine biosynthesis</keyword>
<dbReference type="Gene3D" id="3.30.360.10">
    <property type="entry name" value="Dihydrodipicolinate Reductase, domain 2"/>
    <property type="match status" value="1"/>
</dbReference>
<evidence type="ECO:0000256" key="16">
    <source>
        <dbReference type="ARBA" id="ARBA00022840"/>
    </source>
</evidence>
<evidence type="ECO:0000256" key="26">
    <source>
        <dbReference type="ARBA" id="ARBA00048841"/>
    </source>
</evidence>
<gene>
    <name evidence="29" type="primary">thrA</name>
    <name evidence="29" type="ORF">HMPREF0645_0825</name>
</gene>
<dbReference type="EC" id="1.1.1.3" evidence="29"/>
<dbReference type="Proteomes" id="UP000003160">
    <property type="component" value="Unassembled WGS sequence"/>
</dbReference>
<feature type="domain" description="ACT" evidence="28">
    <location>
        <begin position="397"/>
        <end position="470"/>
    </location>
</feature>
<dbReference type="SUPFAM" id="SSF55021">
    <property type="entry name" value="ACT-like"/>
    <property type="match status" value="2"/>
</dbReference>
<accession>D1PV40</accession>
<dbReference type="EMBL" id="ACKS01000034">
    <property type="protein sequence ID" value="EFA44760.1"/>
    <property type="molecule type" value="Genomic_DNA"/>
</dbReference>
<keyword evidence="20" id="KW-0915">Sodium</keyword>
<comment type="catalytic activity">
    <reaction evidence="25">
        <text>L-aspartate + ATP = 4-phospho-L-aspartate + ADP</text>
        <dbReference type="Rhea" id="RHEA:23776"/>
        <dbReference type="ChEBI" id="CHEBI:29991"/>
        <dbReference type="ChEBI" id="CHEBI:30616"/>
        <dbReference type="ChEBI" id="CHEBI:57535"/>
        <dbReference type="ChEBI" id="CHEBI:456216"/>
        <dbReference type="EC" id="2.7.2.4"/>
    </reaction>
    <physiologicalReaction direction="left-to-right" evidence="25">
        <dbReference type="Rhea" id="RHEA:23777"/>
    </physiologicalReaction>
</comment>
<dbReference type="CDD" id="cd04243">
    <property type="entry name" value="AAK_AK-HSDH-like"/>
    <property type="match status" value="1"/>
</dbReference>
<dbReference type="OrthoDB" id="9799110at2"/>
<dbReference type="Pfam" id="PF00742">
    <property type="entry name" value="Homoserine_dh"/>
    <property type="match status" value="1"/>
</dbReference>
<dbReference type="PROSITE" id="PS51671">
    <property type="entry name" value="ACT"/>
    <property type="match status" value="1"/>
</dbReference>
<evidence type="ECO:0000256" key="22">
    <source>
        <dbReference type="ARBA" id="ARBA00023167"/>
    </source>
</evidence>
<evidence type="ECO:0000256" key="18">
    <source>
        <dbReference type="ARBA" id="ARBA00023002"/>
    </source>
</evidence>
<keyword evidence="10" id="KW-0028">Amino-acid biosynthesis</keyword>
<dbReference type="InterPro" id="IPR045865">
    <property type="entry name" value="ACT-like_dom_sf"/>
</dbReference>
<evidence type="ECO:0000256" key="14">
    <source>
        <dbReference type="ARBA" id="ARBA00022741"/>
    </source>
</evidence>
<evidence type="ECO:0000256" key="12">
    <source>
        <dbReference type="ARBA" id="ARBA00022697"/>
    </source>
</evidence>
<evidence type="ECO:0000256" key="23">
    <source>
        <dbReference type="ARBA" id="ARBA00023268"/>
    </source>
</evidence>
<dbReference type="InterPro" id="IPR002912">
    <property type="entry name" value="ACT_dom"/>
</dbReference>
<dbReference type="InterPro" id="IPR042199">
    <property type="entry name" value="AsparK_Bifunc_asparK/hSer_DH"/>
</dbReference>
<dbReference type="FunFam" id="3.30.2130.10:FF:000001">
    <property type="entry name" value="Bifunctional aspartokinase/homoserine dehydrogenase"/>
    <property type="match status" value="1"/>
</dbReference>
<dbReference type="InterPro" id="IPR001048">
    <property type="entry name" value="Asp/Glu/Uridylate_kinase"/>
</dbReference>
<comment type="pathway">
    <text evidence="4">Amino-acid biosynthesis; L-threonine biosynthesis; L-threonine from L-aspartate: step 3/5.</text>
</comment>
<dbReference type="InterPro" id="IPR019811">
    <property type="entry name" value="HDH_CS"/>
</dbReference>
<dbReference type="InterPro" id="IPR036291">
    <property type="entry name" value="NAD(P)-bd_dom_sf"/>
</dbReference>
<dbReference type="InterPro" id="IPR005106">
    <property type="entry name" value="Asp/hSer_DH_NAD-bd"/>
</dbReference>
<evidence type="ECO:0000256" key="25">
    <source>
        <dbReference type="ARBA" id="ARBA00048561"/>
    </source>
</evidence>
<evidence type="ECO:0000256" key="5">
    <source>
        <dbReference type="ARBA" id="ARBA00005062"/>
    </source>
</evidence>
<dbReference type="eggNOG" id="COG0460">
    <property type="taxonomic scope" value="Bacteria"/>
</dbReference>
<evidence type="ECO:0000256" key="1">
    <source>
        <dbReference type="ARBA" id="ARBA00001920"/>
    </source>
</evidence>
<dbReference type="SUPFAM" id="SSF55347">
    <property type="entry name" value="Glyceraldehyde-3-phosphate dehydrogenase-like, C-terminal domain"/>
    <property type="match status" value="1"/>
</dbReference>
<dbReference type="InterPro" id="IPR018042">
    <property type="entry name" value="Aspartate_kinase_CS"/>
</dbReference>
<dbReference type="Gene3D" id="3.40.50.720">
    <property type="entry name" value="NAD(P)-binding Rossmann-like Domain"/>
    <property type="match status" value="1"/>
</dbReference>
<keyword evidence="11" id="KW-0808">Transferase</keyword>
<reference evidence="29 30" key="1">
    <citation type="submission" date="2009-10" db="EMBL/GenBank/DDBJ databases">
        <authorList>
            <person name="Qin X."/>
            <person name="Bachman B."/>
            <person name="Battles P."/>
            <person name="Bell A."/>
            <person name="Bess C."/>
            <person name="Bickham C."/>
            <person name="Chaboub L."/>
            <person name="Chen D."/>
            <person name="Coyle M."/>
            <person name="Deiros D.R."/>
            <person name="Dinh H."/>
            <person name="Forbes L."/>
            <person name="Fowler G."/>
            <person name="Francisco L."/>
            <person name="Fu Q."/>
            <person name="Gubbala S."/>
            <person name="Hale W."/>
            <person name="Han Y."/>
            <person name="Hemphill L."/>
            <person name="Highlander S.K."/>
            <person name="Hirani K."/>
            <person name="Hogues M."/>
            <person name="Jackson L."/>
            <person name="Jakkamsetti A."/>
            <person name="Javaid M."/>
            <person name="Jiang H."/>
            <person name="Korchina V."/>
            <person name="Kovar C."/>
            <person name="Lara F."/>
            <person name="Lee S."/>
            <person name="Mata R."/>
            <person name="Mathew T."/>
            <person name="Moen C."/>
            <person name="Morales K."/>
            <person name="Munidasa M."/>
            <person name="Nazareth L."/>
            <person name="Ngo R."/>
            <person name="Nguyen L."/>
            <person name="Okwuonu G."/>
            <person name="Ongeri F."/>
            <person name="Patil S."/>
            <person name="Petrosino J."/>
            <person name="Pham C."/>
            <person name="Pham P."/>
            <person name="Pu L.-L."/>
            <person name="Puazo M."/>
            <person name="Raj R."/>
            <person name="Reid J."/>
            <person name="Rouhana J."/>
            <person name="Saada N."/>
            <person name="Shang Y."/>
            <person name="Simmons D."/>
            <person name="Thornton R."/>
            <person name="Warren J."/>
            <person name="Weissenberger G."/>
            <person name="Zhang J."/>
            <person name="Zhang L."/>
            <person name="Zhou C."/>
            <person name="Zhu D."/>
            <person name="Muzny D."/>
            <person name="Worley K."/>
            <person name="Gibbs R."/>
        </authorList>
    </citation>
    <scope>NUCLEOTIDE SEQUENCE [LARGE SCALE GENOMIC DNA]</scope>
    <source>
        <strain evidence="29 30">DSM 17361</strain>
    </source>
</reference>
<dbReference type="Pfam" id="PF22468">
    <property type="entry name" value="ACT_9"/>
    <property type="match status" value="2"/>
</dbReference>
<evidence type="ECO:0000259" key="28">
    <source>
        <dbReference type="PROSITE" id="PS51671"/>
    </source>
</evidence>
<dbReference type="AlphaFoldDB" id="D1PV40"/>
<evidence type="ECO:0000256" key="24">
    <source>
        <dbReference type="ARBA" id="ARBA00044938"/>
    </source>
</evidence>
<evidence type="ECO:0000256" key="13">
    <source>
        <dbReference type="ARBA" id="ARBA00022723"/>
    </source>
</evidence>
<dbReference type="GO" id="GO:0004412">
    <property type="term" value="F:homoserine dehydrogenase activity"/>
    <property type="evidence" value="ECO:0007669"/>
    <property type="project" value="UniProtKB-EC"/>
</dbReference>
<evidence type="ECO:0000256" key="4">
    <source>
        <dbReference type="ARBA" id="ARBA00005056"/>
    </source>
</evidence>
<evidence type="ECO:0000256" key="19">
    <source>
        <dbReference type="ARBA" id="ARBA00023027"/>
    </source>
</evidence>
<evidence type="ECO:0000313" key="29">
    <source>
        <dbReference type="EMBL" id="EFA44760.1"/>
    </source>
</evidence>
<dbReference type="NCBIfam" id="NF006959">
    <property type="entry name" value="PRK09436.1"/>
    <property type="match status" value="1"/>
</dbReference>
<dbReference type="UniPathway" id="UPA00051">
    <property type="reaction ID" value="UER00462"/>
</dbReference>
<keyword evidence="21" id="KW-0457">Lysine biosynthesis</keyword>
<dbReference type="GO" id="GO:0050661">
    <property type="term" value="F:NADP binding"/>
    <property type="evidence" value="ECO:0007669"/>
    <property type="project" value="InterPro"/>
</dbReference>
<dbReference type="UniPathway" id="UPA00034">
    <property type="reaction ID" value="UER00015"/>
</dbReference>
<keyword evidence="16" id="KW-0067">ATP-binding</keyword>
<dbReference type="InterPro" id="IPR001342">
    <property type="entry name" value="HDH_cat"/>
</dbReference>
<dbReference type="InterPro" id="IPR001341">
    <property type="entry name" value="Asp_kinase"/>
</dbReference>
<sequence length="811" mass="89518">MKVLKFGGTSVGSVKSILSLKRIVENEARKQPIVVVVSALGGITDKLIATSKMAVEGDEGWKASYQDMVNRHHKMIDTIITDLNDRELLFNKVDTLFEQLHSIYFGVYLIHDLSQKTLDTIVSYGERLSSTIVATLVRGSKWFDSRELIKTEAVNGKNNLDSELSTKLLRDAFEDLPRVSLVPGFISSDRDTGETTNLGRGGSDYTASLIAASLNAESLEIWTDVDGFMTADPKVIRSAYTIDELSYVEAMELCNFGAKVIYPPTIYPVCIKHIPIHVKNTFNPNTPGTIIKDKVENDRKAIKGISSIKGTTLITVSGLSMVGVIGVNRRIFTALANNGISVFLVSQASSENSTSIGVRDEDADNAVKVLNHEFQTEIEDGAMFPMHAESNLATIAIVGENMKHTPGIAGKLFGTLGRSGISVIACAQGASETNISFVVDSKYLRKSLNVLHDSFFLSEYNVLNVFICGIGTVGSKLIEQIRSQYEELKEHSRLKLNVVGIASSKNAILSRDGVDLDNYREQLKLSEPSSPEKLRDRILKMNIFNSVFVDCTASREIAALYQSFLSHNISVVTANKIAASSAYENYEKLKSTALKRGVKFLYETNVGAGLPIIGTINDLRNSGDRILKIEAVLSGTLNFIFNEISAQVPFSETVKRAKEQGYSEPDPRIDLSGVDVIRKLVILTREAGYRVEQDDVEKSLFVPDEYFKGSVDDFWEKLPELDADFEARRRQLDAEDKRWRFVATMDGGKTSVALRAVDRNHPFYRLEGSNNIVMLTTERYKEYPMQIQGYGAGASVTAAGVFANIMSIANV</sequence>
<evidence type="ECO:0000256" key="10">
    <source>
        <dbReference type="ARBA" id="ARBA00022605"/>
    </source>
</evidence>
<protein>
    <submittedName>
        <fullName evidence="29">Homoserine dehydrogenase</fullName>
        <ecNumber evidence="29">1.1.1.3</ecNumber>
    </submittedName>
</protein>
<dbReference type="SUPFAM" id="SSF51735">
    <property type="entry name" value="NAD(P)-binding Rossmann-fold domains"/>
    <property type="match status" value="1"/>
</dbReference>
<evidence type="ECO:0000256" key="27">
    <source>
        <dbReference type="ARBA" id="ARBA00049031"/>
    </source>
</evidence>
<name>D1PV40_9BACT</name>
<dbReference type="PANTHER" id="PTHR43070">
    <property type="match status" value="1"/>
</dbReference>
<dbReference type="GO" id="GO:0009086">
    <property type="term" value="P:methionine biosynthetic process"/>
    <property type="evidence" value="ECO:0007669"/>
    <property type="project" value="UniProtKB-KW"/>
</dbReference>
<dbReference type="eggNOG" id="COG0527">
    <property type="taxonomic scope" value="Bacteria"/>
</dbReference>
<evidence type="ECO:0000256" key="7">
    <source>
        <dbReference type="ARBA" id="ARBA00007952"/>
    </source>
</evidence>
<dbReference type="FunFam" id="3.30.360.10:FF:000006">
    <property type="entry name" value="Bifunctional aspartokinase/homoserine dehydrogenase"/>
    <property type="match status" value="1"/>
</dbReference>
<dbReference type="InterPro" id="IPR036393">
    <property type="entry name" value="AceGlu_kinase-like_sf"/>
</dbReference>
<dbReference type="InterPro" id="IPR054352">
    <property type="entry name" value="ACT_Aspartokinase"/>
</dbReference>
<dbReference type="InterPro" id="IPR011147">
    <property type="entry name" value="Bifunc_Aspkin/hSer_DH"/>
</dbReference>
<keyword evidence="14" id="KW-0547">Nucleotide-binding</keyword>
<dbReference type="Gene3D" id="1.20.120.1320">
    <property type="entry name" value="Aspartokinase, catalytic domain"/>
    <property type="match status" value="1"/>
</dbReference>
<dbReference type="Gene3D" id="3.30.2130.10">
    <property type="entry name" value="VC0802-like"/>
    <property type="match status" value="1"/>
</dbReference>
<comment type="pathway">
    <text evidence="6">Amino-acid biosynthesis; L-threonine biosynthesis; L-threonine from L-aspartate: step 1/5.</text>
</comment>
<comment type="pathway">
    <text evidence="3">Amino-acid biosynthesis; L-methionine biosynthesis via de novo pathway; L-homoserine from L-aspartate: step 1/3.</text>
</comment>
<dbReference type="SUPFAM" id="SSF53633">
    <property type="entry name" value="Carbamate kinase-like"/>
    <property type="match status" value="1"/>
</dbReference>
<comment type="catalytic activity">
    <reaction evidence="27">
        <text>L-homoserine + NAD(+) = L-aspartate 4-semialdehyde + NADH + H(+)</text>
        <dbReference type="Rhea" id="RHEA:15757"/>
        <dbReference type="ChEBI" id="CHEBI:15378"/>
        <dbReference type="ChEBI" id="CHEBI:57476"/>
        <dbReference type="ChEBI" id="CHEBI:57540"/>
        <dbReference type="ChEBI" id="CHEBI:57945"/>
        <dbReference type="ChEBI" id="CHEBI:537519"/>
        <dbReference type="EC" id="1.1.1.3"/>
    </reaction>
    <physiologicalReaction direction="right-to-left" evidence="27">
        <dbReference type="Rhea" id="RHEA:15759"/>
    </physiologicalReaction>
</comment>
<comment type="similarity">
    <text evidence="7">In the C-terminal section; belongs to the homoserine dehydrogenase family.</text>
</comment>
<dbReference type="NCBIfam" id="TIGR00657">
    <property type="entry name" value="asp_kinases"/>
    <property type="match status" value="1"/>
</dbReference>
<evidence type="ECO:0000256" key="21">
    <source>
        <dbReference type="ARBA" id="ARBA00023154"/>
    </source>
</evidence>